<dbReference type="InterPro" id="IPR000412">
    <property type="entry name" value="ABC_2_transport"/>
</dbReference>
<feature type="transmembrane region" description="Helical" evidence="6">
    <location>
        <begin position="67"/>
        <end position="89"/>
    </location>
</feature>
<feature type="transmembrane region" description="Helical" evidence="6">
    <location>
        <begin position="145"/>
        <end position="168"/>
    </location>
</feature>
<dbReference type="InterPro" id="IPR013525">
    <property type="entry name" value="ABC2_TM"/>
</dbReference>
<feature type="domain" description="ABC-2 type transporter transmembrane" evidence="7">
    <location>
        <begin position="5"/>
        <end position="227"/>
    </location>
</feature>
<dbReference type="Pfam" id="PF01061">
    <property type="entry name" value="ABC2_membrane"/>
    <property type="match status" value="1"/>
</dbReference>
<reference evidence="8" key="1">
    <citation type="submission" date="2009-01" db="EMBL/GenBank/DDBJ databases">
        <title>Characterization of the biosynthetic gene cluster of the pigment granadaene in Propionibacterium jensenii.</title>
        <authorList>
            <person name="Vanberg C."/>
            <person name="Langsrud T."/>
            <person name="Nes I.F."/>
            <person name="Holo H."/>
        </authorList>
    </citation>
    <scope>NUCLEOTIDE SEQUENCE</scope>
    <source>
        <strain evidence="8">LMGT2818</strain>
    </source>
</reference>
<protein>
    <submittedName>
        <fullName evidence="8">Putative ABC-2 type transporter, integral membrane protein</fullName>
    </submittedName>
</protein>
<evidence type="ECO:0000256" key="3">
    <source>
        <dbReference type="ARBA" id="ARBA00022989"/>
    </source>
</evidence>
<dbReference type="AlphaFoldDB" id="D8L2C7"/>
<dbReference type="GO" id="GO:0046677">
    <property type="term" value="P:response to antibiotic"/>
    <property type="evidence" value="ECO:0007669"/>
    <property type="project" value="UniProtKB-KW"/>
</dbReference>
<dbReference type="GO" id="GO:0140359">
    <property type="term" value="F:ABC-type transporter activity"/>
    <property type="evidence" value="ECO:0007669"/>
    <property type="project" value="InterPro"/>
</dbReference>
<proteinExistence type="predicted"/>
<name>D8L2C7_9ACTN</name>
<dbReference type="PIRSF" id="PIRSF006648">
    <property type="entry name" value="DrrB"/>
    <property type="match status" value="1"/>
</dbReference>
<dbReference type="InterPro" id="IPR051784">
    <property type="entry name" value="Nod_factor_ABC_transporter"/>
</dbReference>
<evidence type="ECO:0000256" key="4">
    <source>
        <dbReference type="ARBA" id="ARBA00023136"/>
    </source>
</evidence>
<comment type="subcellular location">
    <subcellularLocation>
        <location evidence="1">Membrane</location>
        <topology evidence="1">Multi-pass membrane protein</topology>
    </subcellularLocation>
</comment>
<feature type="transmembrane region" description="Helical" evidence="6">
    <location>
        <begin position="110"/>
        <end position="139"/>
    </location>
</feature>
<feature type="transmembrane region" description="Helical" evidence="6">
    <location>
        <begin position="21"/>
        <end position="43"/>
    </location>
</feature>
<dbReference type="PANTHER" id="PTHR43229">
    <property type="entry name" value="NODULATION PROTEIN J"/>
    <property type="match status" value="1"/>
</dbReference>
<organism evidence="8">
    <name type="scientific">Acidipropionibacterium jensenii</name>
    <dbReference type="NCBI Taxonomy" id="1749"/>
    <lineage>
        <taxon>Bacteria</taxon>
        <taxon>Bacillati</taxon>
        <taxon>Actinomycetota</taxon>
        <taxon>Actinomycetes</taxon>
        <taxon>Propionibacteriales</taxon>
        <taxon>Propionibacteriaceae</taxon>
        <taxon>Acidipropionibacterium</taxon>
    </lineage>
</organism>
<keyword evidence="4 6" id="KW-0472">Membrane</keyword>
<keyword evidence="5" id="KW-0046">Antibiotic resistance</keyword>
<keyword evidence="2 6" id="KW-0812">Transmembrane</keyword>
<feature type="transmembrane region" description="Helical" evidence="6">
    <location>
        <begin position="180"/>
        <end position="201"/>
    </location>
</feature>
<evidence type="ECO:0000259" key="7">
    <source>
        <dbReference type="Pfam" id="PF01061"/>
    </source>
</evidence>
<evidence type="ECO:0000256" key="1">
    <source>
        <dbReference type="ARBA" id="ARBA00004141"/>
    </source>
</evidence>
<evidence type="ECO:0000256" key="5">
    <source>
        <dbReference type="ARBA" id="ARBA00023251"/>
    </source>
</evidence>
<feature type="transmembrane region" description="Helical" evidence="6">
    <location>
        <begin position="264"/>
        <end position="286"/>
    </location>
</feature>
<sequence length="293" mass="30995">MRTTLSLVHRNLSIYFRDRAGVFLSLLSALILLLLYTLFLGSLQIDNIQDSLPGASKGDIRAFVDSWVLAGIVMITTFTTGFGAMGVFVDDRVFERFKDFQVAPIRRHQLILGYQGAAFVVASIMSLAILILGGVLLVIMHSSQIISWVGVVQAVGYVLLLSLAFSALSSFILTFVGSSAAYTAVSTIVGTLLGFLAGAYLPVGLLSGPVRNAINCLPFSPAAMLLREPLVGPSRDVLAGGVSQASTALDSYYGFTLSVGSATLTAPIAIIALGCIAVIFTVLGSLRIGRVLR</sequence>
<accession>D8L2C7</accession>
<evidence type="ECO:0000256" key="6">
    <source>
        <dbReference type="SAM" id="Phobius"/>
    </source>
</evidence>
<dbReference type="GO" id="GO:0043190">
    <property type="term" value="C:ATP-binding cassette (ABC) transporter complex"/>
    <property type="evidence" value="ECO:0007669"/>
    <property type="project" value="InterPro"/>
</dbReference>
<evidence type="ECO:0000313" key="8">
    <source>
        <dbReference type="EMBL" id="ACU45392.1"/>
    </source>
</evidence>
<dbReference type="EMBL" id="FJ617193">
    <property type="protein sequence ID" value="ACU45392.1"/>
    <property type="molecule type" value="Genomic_DNA"/>
</dbReference>
<evidence type="ECO:0000256" key="2">
    <source>
        <dbReference type="ARBA" id="ARBA00022692"/>
    </source>
</evidence>
<dbReference type="PANTHER" id="PTHR43229:SF2">
    <property type="entry name" value="NODULATION PROTEIN J"/>
    <property type="match status" value="1"/>
</dbReference>
<keyword evidence="3 6" id="KW-1133">Transmembrane helix</keyword>